<dbReference type="STRING" id="572036.SAMN05661099_2105"/>
<gene>
    <name evidence="1" type="ORF">SAMN05661099_2105</name>
</gene>
<dbReference type="EMBL" id="FUYR01000002">
    <property type="protein sequence ID" value="SKB65469.1"/>
    <property type="molecule type" value="Genomic_DNA"/>
</dbReference>
<evidence type="ECO:0000313" key="1">
    <source>
        <dbReference type="EMBL" id="SKB65469.1"/>
    </source>
</evidence>
<dbReference type="AlphaFoldDB" id="A0A1T5D1C6"/>
<name>A0A1T5D1C6_9SPHI</name>
<dbReference type="PROSITE" id="PS51257">
    <property type="entry name" value="PROKAR_LIPOPROTEIN"/>
    <property type="match status" value="1"/>
</dbReference>
<dbReference type="Proteomes" id="UP000189981">
    <property type="component" value="Unassembled WGS sequence"/>
</dbReference>
<protein>
    <recommendedName>
        <fullName evidence="3">DUF885 domain-containing protein</fullName>
    </recommendedName>
</protein>
<evidence type="ECO:0000313" key="2">
    <source>
        <dbReference type="Proteomes" id="UP000189981"/>
    </source>
</evidence>
<accession>A0A1T5D1C6</accession>
<proteinExistence type="predicted"/>
<organism evidence="1 2">
    <name type="scientific">Daejeonella lutea</name>
    <dbReference type="NCBI Taxonomy" id="572036"/>
    <lineage>
        <taxon>Bacteria</taxon>
        <taxon>Pseudomonadati</taxon>
        <taxon>Bacteroidota</taxon>
        <taxon>Sphingobacteriia</taxon>
        <taxon>Sphingobacteriales</taxon>
        <taxon>Sphingobacteriaceae</taxon>
        <taxon>Daejeonella</taxon>
    </lineage>
</organism>
<evidence type="ECO:0008006" key="3">
    <source>
        <dbReference type="Google" id="ProtNLM"/>
    </source>
</evidence>
<reference evidence="2" key="1">
    <citation type="submission" date="2017-02" db="EMBL/GenBank/DDBJ databases">
        <authorList>
            <person name="Varghese N."/>
            <person name="Submissions S."/>
        </authorList>
    </citation>
    <scope>NUCLEOTIDE SEQUENCE [LARGE SCALE GENOMIC DNA]</scope>
    <source>
        <strain evidence="2">DSM 22385</strain>
    </source>
</reference>
<sequence>MHTIKLCIIESTEVKRLKQLILLASIPLIISCSQDKEDSASSLNTIAQDYVRLGLFIGQYDTDFVDAYYGPDSLKPKTKPELFPKDSVLSAIAGMRKQLDQLIARGNDSTSVRAKWMSGQLTAFTRRVKIFTGEYGTFDEESTDLFGVKAPEYPASHYEALIDSLDKTLPGSGSVQDRFQALANRFIIPKAKLDTVFKTTIAEARARTLAHYKLPAEEKFSLEYVTNKSWSGYNWYKGNYTSEIQINTDIQIFIERAIDVGSHESYPGHHVYNMLLEKNLYRDKGWVEISLYPLFSPQSFIAEGSANYGIELAFPGQDKVRFSKEVILPLAGLDTAGIGLYFKALSIRGKLNYARNEAGRGIVNATMNDEQALDWLKKYCLYNEETALKSISFIKKYRSYVINYNYGQDVVKSYIEKGAANGHWDVFSNLLSNPVSPRDLIK</sequence>
<keyword evidence="2" id="KW-1185">Reference proteome</keyword>